<dbReference type="EMBL" id="JAUCMV010000003">
    <property type="protein sequence ID" value="KAK0411774.1"/>
    <property type="molecule type" value="Genomic_DNA"/>
</dbReference>
<dbReference type="PANTHER" id="PTHR16056:SF20">
    <property type="entry name" value="C2H2-TYPE DOMAIN-CONTAINING PROTEIN-RELATED"/>
    <property type="match status" value="1"/>
</dbReference>
<dbReference type="SUPFAM" id="SSF48452">
    <property type="entry name" value="TPR-like"/>
    <property type="match status" value="1"/>
</dbReference>
<dbReference type="InterPro" id="IPR011990">
    <property type="entry name" value="TPR-like_helical_dom_sf"/>
</dbReference>
<dbReference type="GO" id="GO:0005876">
    <property type="term" value="C:spindle microtubule"/>
    <property type="evidence" value="ECO:0007669"/>
    <property type="project" value="TreeGrafter"/>
</dbReference>
<evidence type="ECO:0000313" key="2">
    <source>
        <dbReference type="Proteomes" id="UP001175271"/>
    </source>
</evidence>
<dbReference type="AlphaFoldDB" id="A0AA39HVV1"/>
<dbReference type="Proteomes" id="UP001175271">
    <property type="component" value="Unassembled WGS sequence"/>
</dbReference>
<reference evidence="1" key="1">
    <citation type="submission" date="2023-06" db="EMBL/GenBank/DDBJ databases">
        <title>Genomic analysis of the entomopathogenic nematode Steinernema hermaphroditum.</title>
        <authorList>
            <person name="Schwarz E.M."/>
            <person name="Heppert J.K."/>
            <person name="Baniya A."/>
            <person name="Schwartz H.T."/>
            <person name="Tan C.-H."/>
            <person name="Antoshechkin I."/>
            <person name="Sternberg P.W."/>
            <person name="Goodrich-Blair H."/>
            <person name="Dillman A.R."/>
        </authorList>
    </citation>
    <scope>NUCLEOTIDE SEQUENCE</scope>
    <source>
        <strain evidence="1">PS9179</strain>
        <tissue evidence="1">Whole animal</tissue>
    </source>
</reference>
<evidence type="ECO:0000313" key="1">
    <source>
        <dbReference type="EMBL" id="KAK0411774.1"/>
    </source>
</evidence>
<name>A0AA39HVV1_9BILA</name>
<accession>A0AA39HVV1</accession>
<dbReference type="GO" id="GO:0005739">
    <property type="term" value="C:mitochondrion"/>
    <property type="evidence" value="ECO:0007669"/>
    <property type="project" value="TreeGrafter"/>
</dbReference>
<dbReference type="PANTHER" id="PTHR16056">
    <property type="entry name" value="REGULATOR OF MICROTUBULE DYNAMICS PROTEIN"/>
    <property type="match status" value="1"/>
</dbReference>
<organism evidence="1 2">
    <name type="scientific">Steinernema hermaphroditum</name>
    <dbReference type="NCBI Taxonomy" id="289476"/>
    <lineage>
        <taxon>Eukaryota</taxon>
        <taxon>Metazoa</taxon>
        <taxon>Ecdysozoa</taxon>
        <taxon>Nematoda</taxon>
        <taxon>Chromadorea</taxon>
        <taxon>Rhabditida</taxon>
        <taxon>Tylenchina</taxon>
        <taxon>Panagrolaimomorpha</taxon>
        <taxon>Strongyloidoidea</taxon>
        <taxon>Steinernematidae</taxon>
        <taxon>Steinernema</taxon>
    </lineage>
</organism>
<dbReference type="GO" id="GO:0097431">
    <property type="term" value="C:mitotic spindle pole"/>
    <property type="evidence" value="ECO:0007669"/>
    <property type="project" value="TreeGrafter"/>
</dbReference>
<keyword evidence="2" id="KW-1185">Reference proteome</keyword>
<dbReference type="Gene3D" id="1.25.40.10">
    <property type="entry name" value="Tetratricopeptide repeat domain"/>
    <property type="match status" value="1"/>
</dbReference>
<protein>
    <submittedName>
        <fullName evidence="1">Uncharacterized protein</fullName>
    </submittedName>
</protein>
<proteinExistence type="predicted"/>
<dbReference type="GO" id="GO:0008017">
    <property type="term" value="F:microtubule binding"/>
    <property type="evidence" value="ECO:0007669"/>
    <property type="project" value="TreeGrafter"/>
</dbReference>
<comment type="caution">
    <text evidence="1">The sequence shown here is derived from an EMBL/GenBank/DDBJ whole genome shotgun (WGS) entry which is preliminary data.</text>
</comment>
<sequence>MQQKATPNGDALNIRWSQAYDVLSNDNVELLWRHAKACLLHSRQATEVSKKESLLQQARQAIKFALDRSDEHFDVLKCAALVSSEIANLLKEPDRDELKKFKKYADRALDIDADDFDLLYLRARYHFTNPQFSWIRHFCSFCPATSFDLAIDDFQQAAVLRPGQYIEIHYYLALCFIAKDDVKSALQHLRIADDLAPVDSVHRRMKGEVRDLLVRFESKGF</sequence>
<gene>
    <name evidence="1" type="ORF">QR680_005836</name>
</gene>